<dbReference type="EMBL" id="JAHMHQ010000009">
    <property type="protein sequence ID" value="KAK1637268.1"/>
    <property type="molecule type" value="Genomic_DNA"/>
</dbReference>
<reference evidence="1" key="1">
    <citation type="submission" date="2021-06" db="EMBL/GenBank/DDBJ databases">
        <title>Comparative genomics, transcriptomics and evolutionary studies reveal genomic signatures of adaptation to plant cell wall in hemibiotrophic fungi.</title>
        <authorList>
            <consortium name="DOE Joint Genome Institute"/>
            <person name="Baroncelli R."/>
            <person name="Diaz J.F."/>
            <person name="Benocci T."/>
            <person name="Peng M."/>
            <person name="Battaglia E."/>
            <person name="Haridas S."/>
            <person name="Andreopoulos W."/>
            <person name="Labutti K."/>
            <person name="Pangilinan J."/>
            <person name="Floch G.L."/>
            <person name="Makela M.R."/>
            <person name="Henrissat B."/>
            <person name="Grigoriev I.V."/>
            <person name="Crouch J.A."/>
            <person name="De Vries R.P."/>
            <person name="Sukno S.A."/>
            <person name="Thon M.R."/>
        </authorList>
    </citation>
    <scope>NUCLEOTIDE SEQUENCE</scope>
    <source>
        <strain evidence="1">CBS 102054</strain>
    </source>
</reference>
<dbReference type="GeneID" id="85472748"/>
<protein>
    <submittedName>
        <fullName evidence="1">Uncharacterized protein</fullName>
    </submittedName>
</protein>
<keyword evidence="2" id="KW-1185">Reference proteome</keyword>
<comment type="caution">
    <text evidence="1">The sequence shown here is derived from an EMBL/GenBank/DDBJ whole genome shotgun (WGS) entry which is preliminary data.</text>
</comment>
<organism evidence="1 2">
    <name type="scientific">Colletotrichum phormii</name>
    <dbReference type="NCBI Taxonomy" id="359342"/>
    <lineage>
        <taxon>Eukaryota</taxon>
        <taxon>Fungi</taxon>
        <taxon>Dikarya</taxon>
        <taxon>Ascomycota</taxon>
        <taxon>Pezizomycotina</taxon>
        <taxon>Sordariomycetes</taxon>
        <taxon>Hypocreomycetidae</taxon>
        <taxon>Glomerellales</taxon>
        <taxon>Glomerellaceae</taxon>
        <taxon>Colletotrichum</taxon>
        <taxon>Colletotrichum acutatum species complex</taxon>
    </lineage>
</organism>
<proteinExistence type="predicted"/>
<dbReference type="AlphaFoldDB" id="A0AAJ0EFR0"/>
<accession>A0AAJ0EFR0</accession>
<dbReference type="Proteomes" id="UP001243989">
    <property type="component" value="Unassembled WGS sequence"/>
</dbReference>
<name>A0AAJ0EFR0_9PEZI</name>
<dbReference type="RefSeq" id="XP_060445875.1">
    <property type="nucleotide sequence ID" value="XM_060587886.1"/>
</dbReference>
<dbReference type="Gene3D" id="3.30.160.60">
    <property type="entry name" value="Classic Zinc Finger"/>
    <property type="match status" value="1"/>
</dbReference>
<evidence type="ECO:0000313" key="2">
    <source>
        <dbReference type="Proteomes" id="UP001243989"/>
    </source>
</evidence>
<sequence length="122" mass="13329">MPTAGTDAGLRCEVPGCKHGRIYASPSYLKRHIKSKHYQAVQMSCGKSLPNHRSNIERHKRKCGCEILVQPLVPAGGYGIGTPMSATTNIAMTPTFDDTFDMVFNHFNNAYYPVDGSSLGLP</sequence>
<evidence type="ECO:0000313" key="1">
    <source>
        <dbReference type="EMBL" id="KAK1637268.1"/>
    </source>
</evidence>
<gene>
    <name evidence="1" type="ORF">BDP81DRAFT_393945</name>
</gene>